<dbReference type="SUPFAM" id="SSF50985">
    <property type="entry name" value="RCC1/BLIP-II"/>
    <property type="match status" value="1"/>
</dbReference>
<feature type="region of interest" description="Disordered" evidence="4">
    <location>
        <begin position="1"/>
        <end position="164"/>
    </location>
</feature>
<dbReference type="PROSITE" id="PS00625">
    <property type="entry name" value="RCC1_1"/>
    <property type="match status" value="1"/>
</dbReference>
<proteinExistence type="predicted"/>
<organism evidence="6 7">
    <name type="scientific">Neodothiora populina</name>
    <dbReference type="NCBI Taxonomy" id="2781224"/>
    <lineage>
        <taxon>Eukaryota</taxon>
        <taxon>Fungi</taxon>
        <taxon>Dikarya</taxon>
        <taxon>Ascomycota</taxon>
        <taxon>Pezizomycotina</taxon>
        <taxon>Dothideomycetes</taxon>
        <taxon>Dothideomycetidae</taxon>
        <taxon>Dothideales</taxon>
        <taxon>Dothioraceae</taxon>
        <taxon>Neodothiora</taxon>
    </lineage>
</organism>
<feature type="repeat" description="RCC1" evidence="3">
    <location>
        <begin position="485"/>
        <end position="550"/>
    </location>
</feature>
<evidence type="ECO:0000256" key="2">
    <source>
        <dbReference type="ARBA" id="ARBA00022737"/>
    </source>
</evidence>
<dbReference type="PROSITE" id="PS50012">
    <property type="entry name" value="RCC1_3"/>
    <property type="match status" value="7"/>
</dbReference>
<dbReference type="InterPro" id="IPR058923">
    <property type="entry name" value="RCC1-like_dom"/>
</dbReference>
<gene>
    <name evidence="6" type="ORF">AAFC00_006775</name>
</gene>
<dbReference type="InterPro" id="IPR000408">
    <property type="entry name" value="Reg_chr_condens"/>
</dbReference>
<dbReference type="PROSITE" id="PS00626">
    <property type="entry name" value="RCC1_2"/>
    <property type="match status" value="2"/>
</dbReference>
<feature type="repeat" description="RCC1" evidence="3">
    <location>
        <begin position="551"/>
        <end position="604"/>
    </location>
</feature>
<feature type="domain" description="RCC1-like" evidence="5">
    <location>
        <begin position="185"/>
        <end position="599"/>
    </location>
</feature>
<dbReference type="PANTHER" id="PTHR45982:SF1">
    <property type="entry name" value="REGULATOR OF CHROMOSOME CONDENSATION"/>
    <property type="match status" value="1"/>
</dbReference>
<dbReference type="Proteomes" id="UP001562354">
    <property type="component" value="Unassembled WGS sequence"/>
</dbReference>
<evidence type="ECO:0000256" key="1">
    <source>
        <dbReference type="ARBA" id="ARBA00022658"/>
    </source>
</evidence>
<feature type="compositionally biased region" description="Low complexity" evidence="4">
    <location>
        <begin position="604"/>
        <end position="615"/>
    </location>
</feature>
<keyword evidence="2" id="KW-0677">Repeat</keyword>
<accession>A0ABR3PBD4</accession>
<feature type="repeat" description="RCC1" evidence="3">
    <location>
        <begin position="320"/>
        <end position="372"/>
    </location>
</feature>
<name>A0ABR3PBD4_9PEZI</name>
<feature type="repeat" description="RCC1" evidence="3">
    <location>
        <begin position="373"/>
        <end position="427"/>
    </location>
</feature>
<feature type="compositionally biased region" description="Basic and acidic residues" evidence="4">
    <location>
        <begin position="134"/>
        <end position="146"/>
    </location>
</feature>
<feature type="compositionally biased region" description="Low complexity" evidence="4">
    <location>
        <begin position="84"/>
        <end position="123"/>
    </location>
</feature>
<feature type="compositionally biased region" description="Low complexity" evidence="4">
    <location>
        <begin position="48"/>
        <end position="74"/>
    </location>
</feature>
<protein>
    <recommendedName>
        <fullName evidence="5">RCC1-like domain-containing protein</fullName>
    </recommendedName>
</protein>
<comment type="caution">
    <text evidence="6">The sequence shown here is derived from an EMBL/GenBank/DDBJ whole genome shotgun (WGS) entry which is preliminary data.</text>
</comment>
<sequence>MAGVKYIKKTPKEQESAAEMPPKKSAGAAPTRVSARQAADTKPEANTKAKVAKPTTKPAATTAKSTAKAAAKAPAKARGRPKATETATKTTTKTAAKTATKVTNGTTTTTTTTTTKKAAAATKDAPKKKAGRPAKKEASEEPEKKPVVSRKRKATEEPEVAPAKKAKVVPKGPVINTVPKQPLNVYVFGEGSSGELGLGTAKNAIDVKRPRLNANLNADSVSVVQIAAGGMHVVALTKDNKILSWGVNDQGALGRDTAWEGGLRDMDAAEDSDSDDDSDAGLNPKESTPTAIPSDRFPEDTVFVQVAAGDSTSFALTDDGQVWGWGTFRSNEGIFGFTQDVLVQREPMLIPGLKKVTSIACGANHTLALDSNGAVFAWGSGQQNQLGRRVVERTKTQGLVPREFGLPKKAIKYIACGDYHSFAIDNKNRVWTWGLNNYGETGIADNAGEDDAVVLRPEVVTSLSEKTITCIQGGGHHSIAVTDNGDCLVWGRIDGHQMGIKISDLPDDATIKDQRGSPRILAVPTKVTAIDGKVAFATAASDHSIAITDDGRAYSWGFSTNYQTGLGTTDDVEVATHIDNTATRGKKLNYATAGSQFSILTSPAEEAAAAPSTEAEAPKTNGVNGTA</sequence>
<dbReference type="InterPro" id="IPR009091">
    <property type="entry name" value="RCC1/BLIP-II"/>
</dbReference>
<feature type="region of interest" description="Disordered" evidence="4">
    <location>
        <begin position="604"/>
        <end position="627"/>
    </location>
</feature>
<dbReference type="InterPro" id="IPR051553">
    <property type="entry name" value="Ran_GTPase-activating"/>
</dbReference>
<keyword evidence="7" id="KW-1185">Reference proteome</keyword>
<feature type="compositionally biased region" description="Acidic residues" evidence="4">
    <location>
        <begin position="268"/>
        <end position="279"/>
    </location>
</feature>
<dbReference type="EMBL" id="JBFMKM010000010">
    <property type="protein sequence ID" value="KAL1303380.1"/>
    <property type="molecule type" value="Genomic_DNA"/>
</dbReference>
<evidence type="ECO:0000313" key="7">
    <source>
        <dbReference type="Proteomes" id="UP001562354"/>
    </source>
</evidence>
<dbReference type="PANTHER" id="PTHR45982">
    <property type="entry name" value="REGULATOR OF CHROMOSOME CONDENSATION"/>
    <property type="match status" value="1"/>
</dbReference>
<reference evidence="6 7" key="1">
    <citation type="submission" date="2024-07" db="EMBL/GenBank/DDBJ databases">
        <title>Draft sequence of the Neodothiora populina.</title>
        <authorList>
            <person name="Drown D.D."/>
            <person name="Schuette U.S."/>
            <person name="Buechlein A.B."/>
            <person name="Rusch D.R."/>
            <person name="Winton L.W."/>
            <person name="Adams G.A."/>
        </authorList>
    </citation>
    <scope>NUCLEOTIDE SEQUENCE [LARGE SCALE GENOMIC DNA]</scope>
    <source>
        <strain evidence="6 7">CPC 39397</strain>
    </source>
</reference>
<feature type="region of interest" description="Disordered" evidence="4">
    <location>
        <begin position="266"/>
        <end position="296"/>
    </location>
</feature>
<dbReference type="RefSeq" id="XP_069199655.1">
    <property type="nucleotide sequence ID" value="XM_069346779.1"/>
</dbReference>
<dbReference type="Pfam" id="PF25390">
    <property type="entry name" value="WD40_RLD"/>
    <property type="match status" value="1"/>
</dbReference>
<evidence type="ECO:0000313" key="6">
    <source>
        <dbReference type="EMBL" id="KAL1303380.1"/>
    </source>
</evidence>
<feature type="repeat" description="RCC1" evidence="3">
    <location>
        <begin position="240"/>
        <end position="319"/>
    </location>
</feature>
<dbReference type="Gene3D" id="2.130.10.30">
    <property type="entry name" value="Regulator of chromosome condensation 1/beta-lactamase-inhibitor protein II"/>
    <property type="match status" value="1"/>
</dbReference>
<feature type="repeat" description="RCC1" evidence="3">
    <location>
        <begin position="183"/>
        <end position="239"/>
    </location>
</feature>
<feature type="repeat" description="RCC1" evidence="3">
    <location>
        <begin position="428"/>
        <end position="484"/>
    </location>
</feature>
<dbReference type="GeneID" id="95980474"/>
<dbReference type="PRINTS" id="PR00633">
    <property type="entry name" value="RCCNDNSATION"/>
</dbReference>
<evidence type="ECO:0000256" key="3">
    <source>
        <dbReference type="PROSITE-ProRule" id="PRU00235"/>
    </source>
</evidence>
<keyword evidence="1" id="KW-0344">Guanine-nucleotide releasing factor</keyword>
<evidence type="ECO:0000259" key="5">
    <source>
        <dbReference type="Pfam" id="PF25390"/>
    </source>
</evidence>
<evidence type="ECO:0000256" key="4">
    <source>
        <dbReference type="SAM" id="MobiDB-lite"/>
    </source>
</evidence>